<dbReference type="Gene3D" id="3.40.50.720">
    <property type="entry name" value="NAD(P)-binding Rossmann-like Domain"/>
    <property type="match status" value="1"/>
</dbReference>
<dbReference type="SMART" id="SM00919">
    <property type="entry name" value="Malic_M"/>
    <property type="match status" value="1"/>
</dbReference>
<organism evidence="2 3">
    <name type="scientific">Amylolactobacillus amylotrophicus DSM 20534</name>
    <dbReference type="NCBI Taxonomy" id="1423722"/>
    <lineage>
        <taxon>Bacteria</taxon>
        <taxon>Bacillati</taxon>
        <taxon>Bacillota</taxon>
        <taxon>Bacilli</taxon>
        <taxon>Lactobacillales</taxon>
        <taxon>Lactobacillaceae</taxon>
        <taxon>Amylolactobacillus</taxon>
    </lineage>
</organism>
<sequence>MQAIHPTILVGTSTQPGTFTEIIVKEMAAHTARPIIFPLSNPTKLAEAKAEDLLTWTASKALVATGIPANDVTLNGVTYQIGQANNALVYPGLGLGTLAAKATLLNDAMISKAAHSLGGIVDATKPGAAVLPPVTRLAEFSQTVAQAVAQSALDQGISQADSKDAAQLVADLKWEPEYEELPKNLLD</sequence>
<protein>
    <submittedName>
        <fullName evidence="2">Malate dehydrogenase</fullName>
    </submittedName>
</protein>
<reference evidence="2 3" key="1">
    <citation type="journal article" date="2015" name="Genome Announc.">
        <title>Expanding the biotechnology potential of lactobacilli through comparative genomics of 213 strains and associated genera.</title>
        <authorList>
            <person name="Sun Z."/>
            <person name="Harris H.M."/>
            <person name="McCann A."/>
            <person name="Guo C."/>
            <person name="Argimon S."/>
            <person name="Zhang W."/>
            <person name="Yang X."/>
            <person name="Jeffery I.B."/>
            <person name="Cooney J.C."/>
            <person name="Kagawa T.F."/>
            <person name="Liu W."/>
            <person name="Song Y."/>
            <person name="Salvetti E."/>
            <person name="Wrobel A."/>
            <person name="Rasinkangas P."/>
            <person name="Parkhill J."/>
            <person name="Rea M.C."/>
            <person name="O'Sullivan O."/>
            <person name="Ritari J."/>
            <person name="Douillard F.P."/>
            <person name="Paul Ross R."/>
            <person name="Yang R."/>
            <person name="Briner A.E."/>
            <person name="Felis G.E."/>
            <person name="de Vos W.M."/>
            <person name="Barrangou R."/>
            <person name="Klaenhammer T.R."/>
            <person name="Caufield P.W."/>
            <person name="Cui Y."/>
            <person name="Zhang H."/>
            <person name="O'Toole P.W."/>
        </authorList>
    </citation>
    <scope>NUCLEOTIDE SEQUENCE [LARGE SCALE GENOMIC DNA]</scope>
    <source>
        <strain evidence="2 3">DSM 20534</strain>
    </source>
</reference>
<gene>
    <name evidence="2" type="ORF">FC62_GL000451</name>
</gene>
<dbReference type="InterPro" id="IPR012302">
    <property type="entry name" value="Malic_NAD-bd"/>
</dbReference>
<dbReference type="GO" id="GO:0006108">
    <property type="term" value="P:malate metabolic process"/>
    <property type="evidence" value="ECO:0007669"/>
    <property type="project" value="TreeGrafter"/>
</dbReference>
<dbReference type="PATRIC" id="fig|1423722.3.peg.459"/>
<dbReference type="PANTHER" id="PTHR23406:SF34">
    <property type="entry name" value="NAD-DEPENDENT MALIC ENZYME, MITOCHONDRIAL"/>
    <property type="match status" value="1"/>
</dbReference>
<dbReference type="PANTHER" id="PTHR23406">
    <property type="entry name" value="MALIC ENZYME-RELATED"/>
    <property type="match status" value="1"/>
</dbReference>
<dbReference type="EMBL" id="AZCV01000001">
    <property type="protein sequence ID" value="KRK38760.1"/>
    <property type="molecule type" value="Genomic_DNA"/>
</dbReference>
<dbReference type="GO" id="GO:0004470">
    <property type="term" value="F:malic enzyme activity"/>
    <property type="evidence" value="ECO:0007669"/>
    <property type="project" value="TreeGrafter"/>
</dbReference>
<dbReference type="Proteomes" id="UP000050909">
    <property type="component" value="Unassembled WGS sequence"/>
</dbReference>
<accession>A0A0R1GXQ2</accession>
<dbReference type="InterPro" id="IPR036291">
    <property type="entry name" value="NAD(P)-bd_dom_sf"/>
</dbReference>
<keyword evidence="3" id="KW-1185">Reference proteome</keyword>
<name>A0A0R1GXQ2_9LACO</name>
<evidence type="ECO:0000259" key="1">
    <source>
        <dbReference type="SMART" id="SM00919"/>
    </source>
</evidence>
<proteinExistence type="predicted"/>
<dbReference type="AlphaFoldDB" id="A0A0R1GXQ2"/>
<dbReference type="GO" id="GO:0005829">
    <property type="term" value="C:cytosol"/>
    <property type="evidence" value="ECO:0007669"/>
    <property type="project" value="TreeGrafter"/>
</dbReference>
<evidence type="ECO:0000313" key="2">
    <source>
        <dbReference type="EMBL" id="KRK38760.1"/>
    </source>
</evidence>
<dbReference type="GO" id="GO:0051287">
    <property type="term" value="F:NAD binding"/>
    <property type="evidence" value="ECO:0007669"/>
    <property type="project" value="InterPro"/>
</dbReference>
<dbReference type="SUPFAM" id="SSF51735">
    <property type="entry name" value="NAD(P)-binding Rossmann-fold domains"/>
    <property type="match status" value="1"/>
</dbReference>
<feature type="domain" description="Malic enzyme NAD-binding" evidence="1">
    <location>
        <begin position="1"/>
        <end position="153"/>
    </location>
</feature>
<evidence type="ECO:0000313" key="3">
    <source>
        <dbReference type="Proteomes" id="UP000050909"/>
    </source>
</evidence>
<dbReference type="Pfam" id="PF03949">
    <property type="entry name" value="Malic_M"/>
    <property type="match status" value="1"/>
</dbReference>
<comment type="caution">
    <text evidence="2">The sequence shown here is derived from an EMBL/GenBank/DDBJ whole genome shotgun (WGS) entry which is preliminary data.</text>
</comment>